<gene>
    <name evidence="1" type="ORF">JYZ213_LOCUS44933</name>
</gene>
<organism evidence="1 2">
    <name type="scientific">Adineta steineri</name>
    <dbReference type="NCBI Taxonomy" id="433720"/>
    <lineage>
        <taxon>Eukaryota</taxon>
        <taxon>Metazoa</taxon>
        <taxon>Spiralia</taxon>
        <taxon>Gnathifera</taxon>
        <taxon>Rotifera</taxon>
        <taxon>Eurotatoria</taxon>
        <taxon>Bdelloidea</taxon>
        <taxon>Adinetida</taxon>
        <taxon>Adinetidae</taxon>
        <taxon>Adineta</taxon>
    </lineage>
</organism>
<sequence length="115" mass="13534">MLHCDLKVGIWRNKNFNSEPNILLIYVYAESHSYALGNLIYFIETAVEENDQVDYYFIMQQTNNTNINERTDGISLDPYEIAFIKFNYKRLNDGIIPDRALVYEKWGKDLKNNTA</sequence>
<protein>
    <submittedName>
        <fullName evidence="1">Uncharacterized protein</fullName>
    </submittedName>
</protein>
<comment type="caution">
    <text evidence="1">The sequence shown here is derived from an EMBL/GenBank/DDBJ whole genome shotgun (WGS) entry which is preliminary data.</text>
</comment>
<dbReference type="EMBL" id="CAJNOG010003203">
    <property type="protein sequence ID" value="CAF1527468.1"/>
    <property type="molecule type" value="Genomic_DNA"/>
</dbReference>
<dbReference type="AlphaFoldDB" id="A0A815UU05"/>
<proteinExistence type="predicted"/>
<evidence type="ECO:0000313" key="2">
    <source>
        <dbReference type="Proteomes" id="UP000663845"/>
    </source>
</evidence>
<name>A0A815UU05_9BILA</name>
<evidence type="ECO:0000313" key="1">
    <source>
        <dbReference type="EMBL" id="CAF1527468.1"/>
    </source>
</evidence>
<accession>A0A815UU05</accession>
<reference evidence="1" key="1">
    <citation type="submission" date="2021-02" db="EMBL/GenBank/DDBJ databases">
        <authorList>
            <person name="Nowell W R."/>
        </authorList>
    </citation>
    <scope>NUCLEOTIDE SEQUENCE</scope>
</reference>
<feature type="non-terminal residue" evidence="1">
    <location>
        <position position="1"/>
    </location>
</feature>
<dbReference type="Proteomes" id="UP000663845">
    <property type="component" value="Unassembled WGS sequence"/>
</dbReference>